<keyword evidence="1" id="KW-1185">Reference proteome</keyword>
<evidence type="ECO:0000313" key="2">
    <source>
        <dbReference type="WBParaSite" id="nRc.2.0.1.t41950-RA"/>
    </source>
</evidence>
<dbReference type="AlphaFoldDB" id="A0A915KWP9"/>
<reference evidence="2" key="1">
    <citation type="submission" date="2022-11" db="UniProtKB">
        <authorList>
            <consortium name="WormBaseParasite"/>
        </authorList>
    </citation>
    <scope>IDENTIFICATION</scope>
</reference>
<name>A0A915KWP9_ROMCU</name>
<accession>A0A915KWP9</accession>
<dbReference type="WBParaSite" id="nRc.2.0.1.t41950-RA">
    <property type="protein sequence ID" value="nRc.2.0.1.t41950-RA"/>
    <property type="gene ID" value="nRc.2.0.1.g41950"/>
</dbReference>
<dbReference type="Proteomes" id="UP000887565">
    <property type="component" value="Unplaced"/>
</dbReference>
<sequence>MEPEISASLTSEFRISITNRQHVCLLDLQGRNQEFSEYRKSLPKETNEKTKGVRQCEHTLPFSFNIALEVEHL</sequence>
<proteinExistence type="predicted"/>
<protein>
    <submittedName>
        <fullName evidence="2">Uncharacterized protein</fullName>
    </submittedName>
</protein>
<evidence type="ECO:0000313" key="1">
    <source>
        <dbReference type="Proteomes" id="UP000887565"/>
    </source>
</evidence>
<organism evidence="1 2">
    <name type="scientific">Romanomermis culicivorax</name>
    <name type="common">Nematode worm</name>
    <dbReference type="NCBI Taxonomy" id="13658"/>
    <lineage>
        <taxon>Eukaryota</taxon>
        <taxon>Metazoa</taxon>
        <taxon>Ecdysozoa</taxon>
        <taxon>Nematoda</taxon>
        <taxon>Enoplea</taxon>
        <taxon>Dorylaimia</taxon>
        <taxon>Mermithida</taxon>
        <taxon>Mermithoidea</taxon>
        <taxon>Mermithidae</taxon>
        <taxon>Romanomermis</taxon>
    </lineage>
</organism>